<evidence type="ECO:0000256" key="6">
    <source>
        <dbReference type="ARBA" id="ARBA00022801"/>
    </source>
</evidence>
<name>A0A6A9QLW8_SULME</name>
<dbReference type="GO" id="GO:0006281">
    <property type="term" value="P:DNA repair"/>
    <property type="evidence" value="ECO:0007669"/>
    <property type="project" value="InterPro"/>
</dbReference>
<evidence type="ECO:0000256" key="1">
    <source>
        <dbReference type="ARBA" id="ARBA00001835"/>
    </source>
</evidence>
<evidence type="ECO:0000313" key="8">
    <source>
        <dbReference type="EMBL" id="MUN29544.1"/>
    </source>
</evidence>
<evidence type="ECO:0000256" key="7">
    <source>
        <dbReference type="ARBA" id="ARBA00022842"/>
    </source>
</evidence>
<keyword evidence="6" id="KW-0378">Hydrolase</keyword>
<sequence>MVEEHTLLFLRYLQSVFSSMIKEEHLKIENVKEVCAVDVAYNGKTGFAVASRGSFQEVVQHKVFSGAVDFPYISGYLFMREAPIMLKALEGFQCDLLLVDGHGTAHPRRSGIAVVLGVLLNLPTIGIAKSRLTGEILQDGGVNYVVVNGKKEGVKSGKYYYSIGNKVDLEDCVYVSKMGYPGILKETDRLTKKYKKGENESSKE</sequence>
<dbReference type="Proteomes" id="UP000470772">
    <property type="component" value="Unassembled WGS sequence"/>
</dbReference>
<evidence type="ECO:0000256" key="2">
    <source>
        <dbReference type="ARBA" id="ARBA00004496"/>
    </source>
</evidence>
<dbReference type="RefSeq" id="WP_156017115.1">
    <property type="nucleotide sequence ID" value="NZ_WGGD01000005.1"/>
</dbReference>
<comment type="caution">
    <text evidence="8">The sequence shown here is derived from an EMBL/GenBank/DDBJ whole genome shotgun (WGS) entry which is preliminary data.</text>
</comment>
<keyword evidence="9" id="KW-1185">Reference proteome</keyword>
<proteinExistence type="predicted"/>
<dbReference type="Gene3D" id="3.30.2170.10">
    <property type="entry name" value="archaeoglobus fulgidus dsm 4304 superfamily"/>
    <property type="match status" value="1"/>
</dbReference>
<keyword evidence="7" id="KW-0460">Magnesium</keyword>
<evidence type="ECO:0000256" key="3">
    <source>
        <dbReference type="ARBA" id="ARBA00022490"/>
    </source>
</evidence>
<evidence type="ECO:0000256" key="4">
    <source>
        <dbReference type="ARBA" id="ARBA00022722"/>
    </source>
</evidence>
<dbReference type="GO" id="GO:0043737">
    <property type="term" value="F:deoxyribonuclease V activity"/>
    <property type="evidence" value="ECO:0007669"/>
    <property type="project" value="UniProtKB-EC"/>
</dbReference>
<dbReference type="PANTHER" id="PTHR28511:SF1">
    <property type="entry name" value="ENDONUCLEASE V"/>
    <property type="match status" value="1"/>
</dbReference>
<dbReference type="AlphaFoldDB" id="A0A6A9QLW8"/>
<evidence type="ECO:0000313" key="9">
    <source>
        <dbReference type="Proteomes" id="UP000470772"/>
    </source>
</evidence>
<comment type="catalytic activity">
    <reaction evidence="1">
        <text>Endonucleolytic cleavage at apurinic or apyrimidinic sites to products with a 5'-phosphate.</text>
        <dbReference type="EC" id="3.1.21.7"/>
    </reaction>
</comment>
<dbReference type="GO" id="GO:0016891">
    <property type="term" value="F:RNA endonuclease activity producing 5'-phosphomonoesters, hydrolytic mechanism"/>
    <property type="evidence" value="ECO:0007669"/>
    <property type="project" value="TreeGrafter"/>
</dbReference>
<keyword evidence="3" id="KW-0963">Cytoplasm</keyword>
<dbReference type="EMBL" id="WGGD01000005">
    <property type="protein sequence ID" value="MUN29544.1"/>
    <property type="molecule type" value="Genomic_DNA"/>
</dbReference>
<dbReference type="InterPro" id="IPR007581">
    <property type="entry name" value="Endonuclease-V"/>
</dbReference>
<keyword evidence="4" id="KW-0540">Nuclease</keyword>
<dbReference type="GO" id="GO:0003727">
    <property type="term" value="F:single-stranded RNA binding"/>
    <property type="evidence" value="ECO:0007669"/>
    <property type="project" value="TreeGrafter"/>
</dbReference>
<comment type="subcellular location">
    <subcellularLocation>
        <location evidence="2">Cytoplasm</location>
    </subcellularLocation>
</comment>
<organism evidence="8 9">
    <name type="scientific">Sulfuracidifex metallicus DSM 6482 = JCM 9184</name>
    <dbReference type="NCBI Taxonomy" id="523847"/>
    <lineage>
        <taxon>Archaea</taxon>
        <taxon>Thermoproteota</taxon>
        <taxon>Thermoprotei</taxon>
        <taxon>Sulfolobales</taxon>
        <taxon>Sulfolobaceae</taxon>
        <taxon>Sulfuracidifex</taxon>
    </lineage>
</organism>
<dbReference type="Pfam" id="PF04493">
    <property type="entry name" value="Endonuclease_5"/>
    <property type="match status" value="1"/>
</dbReference>
<protein>
    <submittedName>
        <fullName evidence="8">Endonuclease V</fullName>
    </submittedName>
</protein>
<dbReference type="PANTHER" id="PTHR28511">
    <property type="entry name" value="ENDONUCLEASE V"/>
    <property type="match status" value="1"/>
</dbReference>
<dbReference type="CDD" id="cd06559">
    <property type="entry name" value="Endonuclease_V"/>
    <property type="match status" value="1"/>
</dbReference>
<keyword evidence="5 8" id="KW-0255">Endonuclease</keyword>
<gene>
    <name evidence="8" type="ORF">GC250_08860</name>
</gene>
<accession>A0A6A9QLW8</accession>
<reference evidence="8 9" key="1">
    <citation type="submission" date="2019-10" db="EMBL/GenBank/DDBJ databases">
        <title>Sequencing and Assembly of Multiple Reported Metal-Biooxidizing Members of the Extremely Thermoacidophilic Archaeal Family Sulfolobaceae.</title>
        <authorList>
            <person name="Counts J.A."/>
            <person name="Kelly R.M."/>
        </authorList>
    </citation>
    <scope>NUCLEOTIDE SEQUENCE [LARGE SCALE GENOMIC DNA]</scope>
    <source>
        <strain evidence="8 9">DSM 6482</strain>
    </source>
</reference>
<dbReference type="GO" id="GO:0005737">
    <property type="term" value="C:cytoplasm"/>
    <property type="evidence" value="ECO:0007669"/>
    <property type="project" value="UniProtKB-SubCell"/>
</dbReference>
<evidence type="ECO:0000256" key="5">
    <source>
        <dbReference type="ARBA" id="ARBA00022759"/>
    </source>
</evidence>